<reference evidence="3" key="1">
    <citation type="submission" date="2023-07" db="EMBL/GenBank/DDBJ databases">
        <title>30 novel species of actinomycetes from the DSMZ collection.</title>
        <authorList>
            <person name="Nouioui I."/>
        </authorList>
    </citation>
    <scope>NUCLEOTIDE SEQUENCE [LARGE SCALE GENOMIC DNA]</scope>
    <source>
        <strain evidence="3">DSM 45834</strain>
    </source>
</reference>
<proteinExistence type="predicted"/>
<protein>
    <submittedName>
        <fullName evidence="2">Uncharacterized protein</fullName>
    </submittedName>
</protein>
<gene>
    <name evidence="2" type="ORF">RM445_16360</name>
</gene>
<sequence length="143" mass="16031">MHAARRRNDGIRAALLAKFSSVPVLETYRQMAIRRQKAKDWQQAIWWVERGLALYGEQAARPESVDDLRNRSTAYQAKLTAPTKPRRKVAPPNHNAEPANPTIEVLVCETCGLSFDRVVVRGRKPKNCPGCRRPERTAGGVAS</sequence>
<keyword evidence="3" id="KW-1185">Reference proteome</keyword>
<name>A0ABU2NCU3_9PSEU</name>
<evidence type="ECO:0000256" key="1">
    <source>
        <dbReference type="SAM" id="MobiDB-lite"/>
    </source>
</evidence>
<dbReference type="RefSeq" id="WP_311557253.1">
    <property type="nucleotide sequence ID" value="NZ_JAVREJ010000011.1"/>
</dbReference>
<feature type="region of interest" description="Disordered" evidence="1">
    <location>
        <begin position="80"/>
        <end position="99"/>
    </location>
</feature>
<evidence type="ECO:0000313" key="3">
    <source>
        <dbReference type="Proteomes" id="UP001183202"/>
    </source>
</evidence>
<feature type="compositionally biased region" description="Low complexity" evidence="1">
    <location>
        <begin position="90"/>
        <end position="99"/>
    </location>
</feature>
<evidence type="ECO:0000313" key="2">
    <source>
        <dbReference type="EMBL" id="MDT0351104.1"/>
    </source>
</evidence>
<organism evidence="2 3">
    <name type="scientific">Pseudonocardia charpentierae</name>
    <dbReference type="NCBI Taxonomy" id="3075545"/>
    <lineage>
        <taxon>Bacteria</taxon>
        <taxon>Bacillati</taxon>
        <taxon>Actinomycetota</taxon>
        <taxon>Actinomycetes</taxon>
        <taxon>Pseudonocardiales</taxon>
        <taxon>Pseudonocardiaceae</taxon>
        <taxon>Pseudonocardia</taxon>
    </lineage>
</organism>
<dbReference type="Proteomes" id="UP001183202">
    <property type="component" value="Unassembled WGS sequence"/>
</dbReference>
<dbReference type="EMBL" id="JAVREJ010000011">
    <property type="protein sequence ID" value="MDT0351104.1"/>
    <property type="molecule type" value="Genomic_DNA"/>
</dbReference>
<accession>A0ABU2NCU3</accession>
<comment type="caution">
    <text evidence="2">The sequence shown here is derived from an EMBL/GenBank/DDBJ whole genome shotgun (WGS) entry which is preliminary data.</text>
</comment>